<dbReference type="GO" id="GO:0004519">
    <property type="term" value="F:endonuclease activity"/>
    <property type="evidence" value="ECO:0007669"/>
    <property type="project" value="UniProtKB-KW"/>
</dbReference>
<dbReference type="InterPro" id="IPR003615">
    <property type="entry name" value="HNH_nuc"/>
</dbReference>
<evidence type="ECO:0000313" key="3">
    <source>
        <dbReference type="EMBL" id="AUD03466.1"/>
    </source>
</evidence>
<dbReference type="Pfam" id="PF26345">
    <property type="entry name" value="ScoMcrA_N"/>
    <property type="match status" value="1"/>
</dbReference>
<proteinExistence type="predicted"/>
<reference evidence="3 4" key="1">
    <citation type="submission" date="2017-11" db="EMBL/GenBank/DDBJ databases">
        <title>Taxonomic description and genome sequences of Spirosoma HA7 sp. nov., isolated from pollen microhabitat of Corylus avellana.</title>
        <authorList>
            <person name="Ambika Manirajan B."/>
            <person name="Suarez C."/>
            <person name="Ratering S."/>
            <person name="Geissler-Plaum R."/>
            <person name="Cardinale M."/>
            <person name="Sylvia S."/>
        </authorList>
    </citation>
    <scope>NUCLEOTIDE SEQUENCE [LARGE SCALE GENOMIC DNA]</scope>
    <source>
        <strain evidence="3 4">HA7</strain>
    </source>
</reference>
<dbReference type="EMBL" id="CP025096">
    <property type="protein sequence ID" value="AUD03466.1"/>
    <property type="molecule type" value="Genomic_DNA"/>
</dbReference>
<feature type="domain" description="HNH nuclease" evidence="1">
    <location>
        <begin position="307"/>
        <end position="358"/>
    </location>
</feature>
<feature type="domain" description="ScoMcrA-like N-terminal head" evidence="2">
    <location>
        <begin position="9"/>
        <end position="87"/>
    </location>
</feature>
<dbReference type="OrthoDB" id="67788at2"/>
<dbReference type="Proteomes" id="UP000232883">
    <property type="component" value="Chromosome"/>
</dbReference>
<keyword evidence="3" id="KW-0255">Endonuclease</keyword>
<evidence type="ECO:0000259" key="1">
    <source>
        <dbReference type="Pfam" id="PF13391"/>
    </source>
</evidence>
<accession>A0A2K8Z0Q5</accession>
<gene>
    <name evidence="3" type="ORF">CWM47_17490</name>
</gene>
<keyword evidence="4" id="KW-1185">Reference proteome</keyword>
<evidence type="ECO:0000313" key="4">
    <source>
        <dbReference type="Proteomes" id="UP000232883"/>
    </source>
</evidence>
<keyword evidence="3" id="KW-0540">Nuclease</keyword>
<organism evidence="3 4">
    <name type="scientific">Spirosoma pollinicola</name>
    <dbReference type="NCBI Taxonomy" id="2057025"/>
    <lineage>
        <taxon>Bacteria</taxon>
        <taxon>Pseudomonadati</taxon>
        <taxon>Bacteroidota</taxon>
        <taxon>Cytophagia</taxon>
        <taxon>Cytophagales</taxon>
        <taxon>Cytophagaceae</taxon>
        <taxon>Spirosoma</taxon>
    </lineage>
</organism>
<dbReference type="Pfam" id="PF13391">
    <property type="entry name" value="HNH_2"/>
    <property type="match status" value="1"/>
</dbReference>
<protein>
    <submittedName>
        <fullName evidence="3">HNH endonuclease</fullName>
    </submittedName>
</protein>
<dbReference type="KEGG" id="spir:CWM47_17490"/>
<keyword evidence="3" id="KW-0378">Hydrolase</keyword>
<evidence type="ECO:0000259" key="2">
    <source>
        <dbReference type="Pfam" id="PF26345"/>
    </source>
</evidence>
<dbReference type="InterPro" id="IPR058807">
    <property type="entry name" value="ScoMcrA_N"/>
</dbReference>
<sequence>MIKALLDGITREHLLQAIHKLDNNVTNAFAYSTHYDVLFQDQRYPSKAVVGLAAEIVLGHPVKPKDFTGGIGSTCFRVLQENGFTIVSKLSPSIEASQKRYWWVNHKQTVKKELNGGYLWSPQTKSNGNVNLSYENLRLTKPKDIVFSYAGGIIKAIGLVTKECQLADRPEEFGELGYQWGKEGYLVTIDWTSLSQPLVPKDHLSVIAPLLPLKHSPIRPTTGGGNQGCYLAAISPGLASLLLQLIGRQNATLTDELQVVFQDLKDLDAEAQIHQASIPQTVKDQLIKARVGQGIFRTNVSGIEQACRLTGITNKALLIASHIKPWRISTNEEKLDKYNGLLLSPHVDKLFDKGWISFSDEGDVLISNITIQKVMDVWGLNYTKNVGSFTAQQKQYVFRPK</sequence>
<dbReference type="RefSeq" id="WP_100989533.1">
    <property type="nucleotide sequence ID" value="NZ_CP025096.1"/>
</dbReference>
<name>A0A2K8Z0Q5_9BACT</name>
<dbReference type="AlphaFoldDB" id="A0A2K8Z0Q5"/>